<feature type="region of interest" description="Disordered" evidence="2">
    <location>
        <begin position="361"/>
        <end position="415"/>
    </location>
</feature>
<keyword evidence="1" id="KW-0175">Coiled coil</keyword>
<keyword evidence="4" id="KW-1185">Reference proteome</keyword>
<dbReference type="EMBL" id="BJWL01000239">
    <property type="protein sequence ID" value="GFS35981.1"/>
    <property type="molecule type" value="Genomic_DNA"/>
</dbReference>
<name>A0A7J0DIY2_9ERIC</name>
<evidence type="ECO:0000256" key="2">
    <source>
        <dbReference type="SAM" id="MobiDB-lite"/>
    </source>
</evidence>
<sequence length="415" mass="45715">MSHKPDVSNSGNLDSLPSWISDHLGEGSSYMTDEVNQSPASPMEDLMVAIHPSVEEKNNIMTLKELDSLRESYSFPPGVQVRLPKEGETIISARQGEVAFYEAVFPIGLRFPIHPTIRSMASETVGEERPEGGTLSSSCDADFAATHSPRPGEGTSVNLSTVLGPTASILGNPFMAEKLLRGVIPLANKGKVDKLTLDQTTTKLLHMIVLESSLVVQSREAWEHASLQEGQVASTESEVSRLQKLSGDLEQQLAKAQAREQQAIDELAKMKNDQDSFADKFERSGVLVVELRKALDKAKDSTIEEFKSSSESLVPVEDAASKYFGKGFDFCKGQLHWHHPALAINLEDMALNQDLLAKEDEAEEEKEKKMDNYSLSDDDLMQTMISGTSPHLDPSLSFFSPAAQEDGQQWPLRRR</sequence>
<accession>A0A7J0DIY2</accession>
<reference evidence="4" key="1">
    <citation type="submission" date="2019-07" db="EMBL/GenBank/DDBJ databases">
        <title>De Novo Assembly of kiwifruit Actinidia rufa.</title>
        <authorList>
            <person name="Sugita-Konishi S."/>
            <person name="Sato K."/>
            <person name="Mori E."/>
            <person name="Abe Y."/>
            <person name="Kisaki G."/>
            <person name="Hamano K."/>
            <person name="Suezawa K."/>
            <person name="Otani M."/>
            <person name="Fukuda T."/>
            <person name="Manabe T."/>
            <person name="Gomi K."/>
            <person name="Tabuchi M."/>
            <person name="Akimitsu K."/>
            <person name="Kataoka I."/>
        </authorList>
    </citation>
    <scope>NUCLEOTIDE SEQUENCE [LARGE SCALE GENOMIC DNA]</scope>
    <source>
        <strain evidence="4">cv. Fuchu</strain>
    </source>
</reference>
<proteinExistence type="predicted"/>
<dbReference type="Proteomes" id="UP000585474">
    <property type="component" value="Unassembled WGS sequence"/>
</dbReference>
<feature type="region of interest" description="Disordered" evidence="2">
    <location>
        <begin position="123"/>
        <end position="156"/>
    </location>
</feature>
<protein>
    <submittedName>
        <fullName evidence="3">Uncharacterized protein</fullName>
    </submittedName>
</protein>
<organism evidence="3 4">
    <name type="scientific">Actinidia rufa</name>
    <dbReference type="NCBI Taxonomy" id="165716"/>
    <lineage>
        <taxon>Eukaryota</taxon>
        <taxon>Viridiplantae</taxon>
        <taxon>Streptophyta</taxon>
        <taxon>Embryophyta</taxon>
        <taxon>Tracheophyta</taxon>
        <taxon>Spermatophyta</taxon>
        <taxon>Magnoliopsida</taxon>
        <taxon>eudicotyledons</taxon>
        <taxon>Gunneridae</taxon>
        <taxon>Pentapetalae</taxon>
        <taxon>asterids</taxon>
        <taxon>Ericales</taxon>
        <taxon>Actinidiaceae</taxon>
        <taxon>Actinidia</taxon>
    </lineage>
</organism>
<feature type="coiled-coil region" evidence="1">
    <location>
        <begin position="232"/>
        <end position="273"/>
    </location>
</feature>
<gene>
    <name evidence="3" type="ORF">Acr_00g0043180</name>
</gene>
<evidence type="ECO:0000313" key="4">
    <source>
        <dbReference type="Proteomes" id="UP000585474"/>
    </source>
</evidence>
<dbReference type="AlphaFoldDB" id="A0A7J0DIY2"/>
<evidence type="ECO:0000313" key="3">
    <source>
        <dbReference type="EMBL" id="GFS35981.1"/>
    </source>
</evidence>
<evidence type="ECO:0000256" key="1">
    <source>
        <dbReference type="SAM" id="Coils"/>
    </source>
</evidence>
<comment type="caution">
    <text evidence="3">The sequence shown here is derived from an EMBL/GenBank/DDBJ whole genome shotgun (WGS) entry which is preliminary data.</text>
</comment>